<organism evidence="5 7">
    <name type="scientific">Clavibacter michiganensis subsp. insidiosus</name>
    <dbReference type="NCBI Taxonomy" id="33014"/>
    <lineage>
        <taxon>Bacteria</taxon>
        <taxon>Bacillati</taxon>
        <taxon>Actinomycetota</taxon>
        <taxon>Actinomycetes</taxon>
        <taxon>Micrococcales</taxon>
        <taxon>Microbacteriaceae</taxon>
        <taxon>Clavibacter</taxon>
    </lineage>
</organism>
<dbReference type="InterPro" id="IPR000485">
    <property type="entry name" value="AsnC-type_HTH_dom"/>
</dbReference>
<evidence type="ECO:0000259" key="4">
    <source>
        <dbReference type="PROSITE" id="PS50956"/>
    </source>
</evidence>
<dbReference type="KEGG" id="cmh:VO01_14915"/>
<dbReference type="PATRIC" id="fig|33014.5.peg.3074"/>
<dbReference type="SMART" id="SM00344">
    <property type="entry name" value="HTH_ASNC"/>
    <property type="match status" value="1"/>
</dbReference>
<dbReference type="InterPro" id="IPR036390">
    <property type="entry name" value="WH_DNA-bd_sf"/>
</dbReference>
<dbReference type="SUPFAM" id="SSF54909">
    <property type="entry name" value="Dimeric alpha+beta barrel"/>
    <property type="match status" value="1"/>
</dbReference>
<keyword evidence="1" id="KW-0805">Transcription regulation</keyword>
<reference evidence="5 7" key="1">
    <citation type="journal article" date="2015" name="Genome Announc.">
        <title>Complete Genome Sequence of Clavibacter michiganensis subsp. insidiosus R1-1 Using PacBio Single-Molecule Real-Time Technology.</title>
        <authorList>
            <person name="Lu Y."/>
            <person name="Samac D.A."/>
            <person name="Glazebrook J."/>
            <person name="Ishimaru C.A."/>
        </authorList>
    </citation>
    <scope>NUCLEOTIDE SEQUENCE [LARGE SCALE GENOMIC DNA]</scope>
    <source>
        <strain evidence="5 7">R1-1</strain>
    </source>
</reference>
<dbReference type="PANTHER" id="PTHR30154">
    <property type="entry name" value="LEUCINE-RESPONSIVE REGULATORY PROTEIN"/>
    <property type="match status" value="1"/>
</dbReference>
<dbReference type="Gene3D" id="1.10.10.10">
    <property type="entry name" value="Winged helix-like DNA-binding domain superfamily/Winged helix DNA-binding domain"/>
    <property type="match status" value="1"/>
</dbReference>
<dbReference type="AlphaFoldDB" id="A0A0D5CLW3"/>
<dbReference type="SUPFAM" id="SSF46785">
    <property type="entry name" value="Winged helix' DNA-binding domain"/>
    <property type="match status" value="1"/>
</dbReference>
<gene>
    <name evidence="6" type="ORF">DZF93_01560</name>
    <name evidence="5" type="ORF">VO01_14915</name>
</gene>
<keyword evidence="2" id="KW-0238">DNA-binding</keyword>
<dbReference type="InterPro" id="IPR011008">
    <property type="entry name" value="Dimeric_a/b-barrel"/>
</dbReference>
<dbReference type="Pfam" id="PF13404">
    <property type="entry name" value="HTH_AsnC-type"/>
    <property type="match status" value="1"/>
</dbReference>
<evidence type="ECO:0000256" key="2">
    <source>
        <dbReference type="ARBA" id="ARBA00023125"/>
    </source>
</evidence>
<accession>A0A0D5CLW3</accession>
<dbReference type="InterPro" id="IPR019887">
    <property type="entry name" value="Tscrpt_reg_AsnC/Lrp_C"/>
</dbReference>
<dbReference type="EMBL" id="CP011043">
    <property type="protein sequence ID" value="AJW80235.1"/>
    <property type="molecule type" value="Genomic_DNA"/>
</dbReference>
<proteinExistence type="predicted"/>
<feature type="domain" description="HTH asnC-type" evidence="4">
    <location>
        <begin position="12"/>
        <end position="73"/>
    </location>
</feature>
<dbReference type="GO" id="GO:0043200">
    <property type="term" value="P:response to amino acid"/>
    <property type="evidence" value="ECO:0007669"/>
    <property type="project" value="TreeGrafter"/>
</dbReference>
<protein>
    <submittedName>
        <fullName evidence="5 6">AsnC family transcriptional regulator</fullName>
    </submittedName>
</protein>
<dbReference type="GO" id="GO:0005829">
    <property type="term" value="C:cytosol"/>
    <property type="evidence" value="ECO:0007669"/>
    <property type="project" value="TreeGrafter"/>
</dbReference>
<dbReference type="EMBL" id="QWEA01000021">
    <property type="protein sequence ID" value="RIJ44766.1"/>
    <property type="molecule type" value="Genomic_DNA"/>
</dbReference>
<dbReference type="PANTHER" id="PTHR30154:SF54">
    <property type="entry name" value="POSSIBLE TRANSCRIPTIONAL REGULATORY PROTEIN (PROBABLY LRP_ASNC-FAMILY)"/>
    <property type="match status" value="1"/>
</dbReference>
<dbReference type="HOGENOM" id="CLU_091233_0_3_11"/>
<dbReference type="Proteomes" id="UP000032604">
    <property type="component" value="Chromosome"/>
</dbReference>
<dbReference type="Gene3D" id="3.30.70.920">
    <property type="match status" value="1"/>
</dbReference>
<evidence type="ECO:0000313" key="5">
    <source>
        <dbReference type="EMBL" id="AJW80235.1"/>
    </source>
</evidence>
<dbReference type="GO" id="GO:0043565">
    <property type="term" value="F:sequence-specific DNA binding"/>
    <property type="evidence" value="ECO:0007669"/>
    <property type="project" value="InterPro"/>
</dbReference>
<dbReference type="OrthoDB" id="4411089at2"/>
<evidence type="ECO:0000256" key="1">
    <source>
        <dbReference type="ARBA" id="ARBA00023015"/>
    </source>
</evidence>
<dbReference type="Proteomes" id="UP000266634">
    <property type="component" value="Unassembled WGS sequence"/>
</dbReference>
<dbReference type="Pfam" id="PF01037">
    <property type="entry name" value="AsnC_trans_reg"/>
    <property type="match status" value="1"/>
</dbReference>
<dbReference type="RefSeq" id="WP_045529964.1">
    <property type="nucleotide sequence ID" value="NZ_CP011043.1"/>
</dbReference>
<evidence type="ECO:0000256" key="3">
    <source>
        <dbReference type="ARBA" id="ARBA00023163"/>
    </source>
</evidence>
<dbReference type="InterPro" id="IPR036388">
    <property type="entry name" value="WH-like_DNA-bd_sf"/>
</dbReference>
<dbReference type="PROSITE" id="PS50956">
    <property type="entry name" value="HTH_ASNC_2"/>
    <property type="match status" value="1"/>
</dbReference>
<keyword evidence="3" id="KW-0804">Transcription</keyword>
<evidence type="ECO:0000313" key="7">
    <source>
        <dbReference type="Proteomes" id="UP000032604"/>
    </source>
</evidence>
<evidence type="ECO:0000313" key="6">
    <source>
        <dbReference type="EMBL" id="RIJ44766.1"/>
    </source>
</evidence>
<dbReference type="InterPro" id="IPR019888">
    <property type="entry name" value="Tscrpt_reg_AsnC-like"/>
</dbReference>
<evidence type="ECO:0000313" key="8">
    <source>
        <dbReference type="Proteomes" id="UP000266634"/>
    </source>
</evidence>
<name>A0A0D5CLW3_9MICO</name>
<reference evidence="6 8" key="2">
    <citation type="submission" date="2018-08" db="EMBL/GenBank/DDBJ databases">
        <title>Genome Sequence of Clavibacter michiganensis Subspecies type strains, and the Atypical Peach-Colored Strains Isolated from Tomato.</title>
        <authorList>
            <person name="Osdaghi E."/>
            <person name="Portier P."/>
            <person name="Briand M."/>
            <person name="Jacques M.-A."/>
        </authorList>
    </citation>
    <scope>NUCLEOTIDE SEQUENCE [LARGE SCALE GENOMIC DNA]</scope>
    <source>
        <strain evidence="6 8">CFBP 6488</strain>
    </source>
</reference>
<dbReference type="PRINTS" id="PR00033">
    <property type="entry name" value="HTHASNC"/>
</dbReference>
<sequence length="164" mass="17577">MPTKELRAPEPLDQVDRTLVALLRADARTPNSRLAEQAGIAPSTCVTRVRGLVERGVITGFTATIDADAVGVGLQALISIAIRAGARHEMAAFASEMRELADVVQLFFLGGSEDFIVHIAVRDSDHLRDFVLKHLSAHPAVASTRTSVVFDHHYSGPAVADPTT</sequence>